<comment type="caution">
    <text evidence="1">The sequence shown here is derived from an EMBL/GenBank/DDBJ whole genome shotgun (WGS) entry which is preliminary data.</text>
</comment>
<reference evidence="1 2" key="1">
    <citation type="journal article" date="2013" name="Genome Announc.">
        <title>Draft Genome Sequence of an Alphaproteobacterium, Caenispirillum salinarum AK4(T), Isolated from a Solar Saltern.</title>
        <authorList>
            <person name="Khatri I."/>
            <person name="Singh A."/>
            <person name="Korpole S."/>
            <person name="Pinnaka A.K."/>
            <person name="Subramanian S."/>
        </authorList>
    </citation>
    <scope>NUCLEOTIDE SEQUENCE [LARGE SCALE GENOMIC DNA]</scope>
    <source>
        <strain evidence="1 2">AK4</strain>
    </source>
</reference>
<sequence length="67" mass="7923">MKPGRIVIYQLSSNRRVYQGFRGITIKSKTFIYAHGSFKRISWNNRKARLHLPFDQADRKKQRGGGW</sequence>
<protein>
    <submittedName>
        <fullName evidence="1">Uncharacterized protein</fullName>
    </submittedName>
</protein>
<evidence type="ECO:0000313" key="2">
    <source>
        <dbReference type="Proteomes" id="UP000009881"/>
    </source>
</evidence>
<keyword evidence="2" id="KW-1185">Reference proteome</keyword>
<accession>K9HJC8</accession>
<proteinExistence type="predicted"/>
<evidence type="ECO:0000313" key="1">
    <source>
        <dbReference type="EMBL" id="EKV28696.1"/>
    </source>
</evidence>
<gene>
    <name evidence="1" type="ORF">C882_0908</name>
</gene>
<dbReference type="Proteomes" id="UP000009881">
    <property type="component" value="Unassembled WGS sequence"/>
</dbReference>
<dbReference type="AlphaFoldDB" id="K9HJC8"/>
<dbReference type="STRING" id="1238182.C882_0908"/>
<dbReference type="EMBL" id="ANHY01000015">
    <property type="protein sequence ID" value="EKV28696.1"/>
    <property type="molecule type" value="Genomic_DNA"/>
</dbReference>
<organism evidence="1 2">
    <name type="scientific">Caenispirillum salinarum AK4</name>
    <dbReference type="NCBI Taxonomy" id="1238182"/>
    <lineage>
        <taxon>Bacteria</taxon>
        <taxon>Pseudomonadati</taxon>
        <taxon>Pseudomonadota</taxon>
        <taxon>Alphaproteobacteria</taxon>
        <taxon>Rhodospirillales</taxon>
        <taxon>Novispirillaceae</taxon>
        <taxon>Caenispirillum</taxon>
    </lineage>
</organism>
<name>K9HJC8_9PROT</name>